<dbReference type="EMBL" id="LAZR01000767">
    <property type="protein sequence ID" value="KKN58306.1"/>
    <property type="molecule type" value="Genomic_DNA"/>
</dbReference>
<gene>
    <name evidence="1" type="ORF">LCGC14_0553310</name>
</gene>
<dbReference type="Pfam" id="PF13602">
    <property type="entry name" value="ADH_zinc_N_2"/>
    <property type="match status" value="1"/>
</dbReference>
<accession>A0A0F9UAM1</accession>
<sequence>MMKSIGADKVIDYTKEDFNKNGEVYDVIYDVVGKSSFSDIKRSLKKKVSIIYPTLGFHIFFEVNDLQ</sequence>
<evidence type="ECO:0008006" key="2">
    <source>
        <dbReference type="Google" id="ProtNLM"/>
    </source>
</evidence>
<organism evidence="1">
    <name type="scientific">marine sediment metagenome</name>
    <dbReference type="NCBI Taxonomy" id="412755"/>
    <lineage>
        <taxon>unclassified sequences</taxon>
        <taxon>metagenomes</taxon>
        <taxon>ecological metagenomes</taxon>
    </lineage>
</organism>
<dbReference type="Gene3D" id="3.40.50.720">
    <property type="entry name" value="NAD(P)-binding Rossmann-like Domain"/>
    <property type="match status" value="1"/>
</dbReference>
<comment type="caution">
    <text evidence="1">The sequence shown here is derived from an EMBL/GenBank/DDBJ whole genome shotgun (WGS) entry which is preliminary data.</text>
</comment>
<name>A0A0F9UAM1_9ZZZZ</name>
<protein>
    <recommendedName>
        <fullName evidence="2">Alcohol dehydrogenase-like C-terminal domain-containing protein</fullName>
    </recommendedName>
</protein>
<dbReference type="SUPFAM" id="SSF51735">
    <property type="entry name" value="NAD(P)-binding Rossmann-fold domains"/>
    <property type="match status" value="1"/>
</dbReference>
<evidence type="ECO:0000313" key="1">
    <source>
        <dbReference type="EMBL" id="KKN58306.1"/>
    </source>
</evidence>
<dbReference type="InterPro" id="IPR036291">
    <property type="entry name" value="NAD(P)-bd_dom_sf"/>
</dbReference>
<dbReference type="AlphaFoldDB" id="A0A0F9UAM1"/>
<reference evidence="1" key="1">
    <citation type="journal article" date="2015" name="Nature">
        <title>Complex archaea that bridge the gap between prokaryotes and eukaryotes.</title>
        <authorList>
            <person name="Spang A."/>
            <person name="Saw J.H."/>
            <person name="Jorgensen S.L."/>
            <person name="Zaremba-Niedzwiedzka K."/>
            <person name="Martijn J."/>
            <person name="Lind A.E."/>
            <person name="van Eijk R."/>
            <person name="Schleper C."/>
            <person name="Guy L."/>
            <person name="Ettema T.J."/>
        </authorList>
    </citation>
    <scope>NUCLEOTIDE SEQUENCE</scope>
</reference>
<proteinExistence type="predicted"/>